<feature type="transmembrane region" description="Helical" evidence="1">
    <location>
        <begin position="159"/>
        <end position="175"/>
    </location>
</feature>
<dbReference type="PANTHER" id="PTHR36694">
    <property type="entry name" value="PASIFLORA 1, ISOFORM A-RELATED"/>
    <property type="match status" value="1"/>
</dbReference>
<accession>A0A2J7QN29</accession>
<name>A0A2J7QN29_9NEOP</name>
<dbReference type="InParanoid" id="A0A2J7QN29"/>
<dbReference type="EMBL" id="NEVH01013201">
    <property type="protein sequence ID" value="PNF29995.1"/>
    <property type="molecule type" value="Genomic_DNA"/>
</dbReference>
<organism evidence="2 3">
    <name type="scientific">Cryptotermes secundus</name>
    <dbReference type="NCBI Taxonomy" id="105785"/>
    <lineage>
        <taxon>Eukaryota</taxon>
        <taxon>Metazoa</taxon>
        <taxon>Ecdysozoa</taxon>
        <taxon>Arthropoda</taxon>
        <taxon>Hexapoda</taxon>
        <taxon>Insecta</taxon>
        <taxon>Pterygota</taxon>
        <taxon>Neoptera</taxon>
        <taxon>Polyneoptera</taxon>
        <taxon>Dictyoptera</taxon>
        <taxon>Blattodea</taxon>
        <taxon>Blattoidea</taxon>
        <taxon>Termitoidae</taxon>
        <taxon>Kalotermitidae</taxon>
        <taxon>Cryptotermitinae</taxon>
        <taxon>Cryptotermes</taxon>
    </lineage>
</organism>
<evidence type="ECO:0000313" key="2">
    <source>
        <dbReference type="EMBL" id="PNF29995.1"/>
    </source>
</evidence>
<keyword evidence="1" id="KW-0472">Membrane</keyword>
<dbReference type="PANTHER" id="PTHR36694:SF11">
    <property type="entry name" value="LP21121P-RELATED"/>
    <property type="match status" value="1"/>
</dbReference>
<gene>
    <name evidence="2" type="ORF">B7P43_G06950</name>
</gene>
<comment type="caution">
    <text evidence="2">The sequence shown here is derived from an EMBL/GenBank/DDBJ whole genome shotgun (WGS) entry which is preliminary data.</text>
</comment>
<reference evidence="2 3" key="1">
    <citation type="submission" date="2017-12" db="EMBL/GenBank/DDBJ databases">
        <title>Hemimetabolous genomes reveal molecular basis of termite eusociality.</title>
        <authorList>
            <person name="Harrison M.C."/>
            <person name="Jongepier E."/>
            <person name="Robertson H.M."/>
            <person name="Arning N."/>
            <person name="Bitard-Feildel T."/>
            <person name="Chao H."/>
            <person name="Childers C.P."/>
            <person name="Dinh H."/>
            <person name="Doddapaneni H."/>
            <person name="Dugan S."/>
            <person name="Gowin J."/>
            <person name="Greiner C."/>
            <person name="Han Y."/>
            <person name="Hu H."/>
            <person name="Hughes D.S.T."/>
            <person name="Huylmans A.-K."/>
            <person name="Kemena C."/>
            <person name="Kremer L.P.M."/>
            <person name="Lee S.L."/>
            <person name="Lopez-Ezquerra A."/>
            <person name="Mallet L."/>
            <person name="Monroy-Kuhn J.M."/>
            <person name="Moser A."/>
            <person name="Murali S.C."/>
            <person name="Muzny D.M."/>
            <person name="Otani S."/>
            <person name="Piulachs M.-D."/>
            <person name="Poelchau M."/>
            <person name="Qu J."/>
            <person name="Schaub F."/>
            <person name="Wada-Katsumata A."/>
            <person name="Worley K.C."/>
            <person name="Xie Q."/>
            <person name="Ylla G."/>
            <person name="Poulsen M."/>
            <person name="Gibbs R.A."/>
            <person name="Schal C."/>
            <person name="Richards S."/>
            <person name="Belles X."/>
            <person name="Korb J."/>
            <person name="Bornberg-Bauer E."/>
        </authorList>
    </citation>
    <scope>NUCLEOTIDE SEQUENCE [LARGE SCALE GENOMIC DNA]</scope>
    <source>
        <tissue evidence="2">Whole body</tissue>
    </source>
</reference>
<feature type="transmembrane region" description="Helical" evidence="1">
    <location>
        <begin position="19"/>
        <end position="39"/>
    </location>
</feature>
<dbReference type="AlphaFoldDB" id="A0A2J7QN29"/>
<feature type="transmembrane region" description="Helical" evidence="1">
    <location>
        <begin position="92"/>
        <end position="120"/>
    </location>
</feature>
<feature type="transmembrane region" description="Helical" evidence="1">
    <location>
        <begin position="132"/>
        <end position="152"/>
    </location>
</feature>
<proteinExistence type="predicted"/>
<protein>
    <submittedName>
        <fullName evidence="2">Uncharacterized protein</fullName>
    </submittedName>
</protein>
<keyword evidence="1" id="KW-0812">Transmembrane</keyword>
<evidence type="ECO:0000256" key="1">
    <source>
        <dbReference type="SAM" id="Phobius"/>
    </source>
</evidence>
<sequence length="206" mass="22836">MPILLQTCCYAFTLRQGTILVAVIELLVSAIGLFLLLLGSAHAQEIAAMLEADIAENRGVRPYHPHSEDASVDALPPFYYSNNEIRLHKGQYLALVMIMALYIAIAIVTVHLISCMLLLYGSIMHVRQCLMPWMSVVVLKVVVVLSSFFFFVLLGRGTAAILLVTVLFVLLRLYLNQVSLAHFDLLAACYLLGFLFNPEDGGSMFL</sequence>
<dbReference type="OrthoDB" id="8197395at2759"/>
<keyword evidence="3" id="KW-1185">Reference proteome</keyword>
<keyword evidence="1" id="KW-1133">Transmembrane helix</keyword>
<evidence type="ECO:0000313" key="3">
    <source>
        <dbReference type="Proteomes" id="UP000235965"/>
    </source>
</evidence>
<dbReference type="Proteomes" id="UP000235965">
    <property type="component" value="Unassembled WGS sequence"/>
</dbReference>
<feature type="transmembrane region" description="Helical" evidence="1">
    <location>
        <begin position="181"/>
        <end position="197"/>
    </location>
</feature>